<evidence type="ECO:0000313" key="3">
    <source>
        <dbReference type="Proteomes" id="UP000824265"/>
    </source>
</evidence>
<gene>
    <name evidence="2" type="ORF">H9742_03195</name>
</gene>
<keyword evidence="1" id="KW-1133">Transmembrane helix</keyword>
<feature type="transmembrane region" description="Helical" evidence="1">
    <location>
        <begin position="43"/>
        <end position="65"/>
    </location>
</feature>
<dbReference type="AlphaFoldDB" id="A0A9D1R2L0"/>
<feature type="transmembrane region" description="Helical" evidence="1">
    <location>
        <begin position="71"/>
        <end position="94"/>
    </location>
</feature>
<evidence type="ECO:0000313" key="2">
    <source>
        <dbReference type="EMBL" id="HIW80526.1"/>
    </source>
</evidence>
<organism evidence="2 3">
    <name type="scientific">Candidatus Acetatifactor stercoripullorum</name>
    <dbReference type="NCBI Taxonomy" id="2838414"/>
    <lineage>
        <taxon>Bacteria</taxon>
        <taxon>Bacillati</taxon>
        <taxon>Bacillota</taxon>
        <taxon>Clostridia</taxon>
        <taxon>Lachnospirales</taxon>
        <taxon>Lachnospiraceae</taxon>
        <taxon>Acetatifactor</taxon>
    </lineage>
</organism>
<dbReference type="Proteomes" id="UP000824265">
    <property type="component" value="Unassembled WGS sequence"/>
</dbReference>
<keyword evidence="1" id="KW-0472">Membrane</keyword>
<accession>A0A9D1R2L0</accession>
<feature type="transmembrane region" description="Helical" evidence="1">
    <location>
        <begin position="6"/>
        <end position="22"/>
    </location>
</feature>
<reference evidence="2" key="1">
    <citation type="journal article" date="2021" name="PeerJ">
        <title>Extensive microbial diversity within the chicken gut microbiome revealed by metagenomics and culture.</title>
        <authorList>
            <person name="Gilroy R."/>
            <person name="Ravi A."/>
            <person name="Getino M."/>
            <person name="Pursley I."/>
            <person name="Horton D.L."/>
            <person name="Alikhan N.F."/>
            <person name="Baker D."/>
            <person name="Gharbi K."/>
            <person name="Hall N."/>
            <person name="Watson M."/>
            <person name="Adriaenssens E.M."/>
            <person name="Foster-Nyarko E."/>
            <person name="Jarju S."/>
            <person name="Secka A."/>
            <person name="Antonio M."/>
            <person name="Oren A."/>
            <person name="Chaudhuri R.R."/>
            <person name="La Ragione R."/>
            <person name="Hildebrand F."/>
            <person name="Pallen M.J."/>
        </authorList>
    </citation>
    <scope>NUCLEOTIDE SEQUENCE</scope>
    <source>
        <strain evidence="2">CHK195-6426</strain>
    </source>
</reference>
<dbReference type="EMBL" id="DXGH01000015">
    <property type="protein sequence ID" value="HIW80526.1"/>
    <property type="molecule type" value="Genomic_DNA"/>
</dbReference>
<dbReference type="RefSeq" id="WP_318705627.1">
    <property type="nucleotide sequence ID" value="NZ_CALWMU010000014.1"/>
</dbReference>
<comment type="caution">
    <text evidence="2">The sequence shown here is derived from an EMBL/GenBank/DDBJ whole genome shotgun (WGS) entry which is preliminary data.</text>
</comment>
<reference evidence="2" key="2">
    <citation type="submission" date="2021-04" db="EMBL/GenBank/DDBJ databases">
        <authorList>
            <person name="Gilroy R."/>
        </authorList>
    </citation>
    <scope>NUCLEOTIDE SEQUENCE</scope>
    <source>
        <strain evidence="2">CHK195-6426</strain>
    </source>
</reference>
<protein>
    <submittedName>
        <fullName evidence="2">Uncharacterized protein</fullName>
    </submittedName>
</protein>
<proteinExistence type="predicted"/>
<sequence length="102" mass="11403">MATILFVFVGVICLMLGVRTFCAEERNKVFNKRPIQVTDVKKYNRLCGALIIGFGIAAEITIYFMVTTQGIVSSLCTLGIVAEAVIVMVLYQAIERKLLKRR</sequence>
<evidence type="ECO:0000256" key="1">
    <source>
        <dbReference type="SAM" id="Phobius"/>
    </source>
</evidence>
<name>A0A9D1R2L0_9FIRM</name>
<keyword evidence="1" id="KW-0812">Transmembrane</keyword>